<comment type="caution">
    <text evidence="1">The sequence shown here is derived from an EMBL/GenBank/DDBJ whole genome shotgun (WGS) entry which is preliminary data.</text>
</comment>
<accession>A0ABX0J2L2</accession>
<proteinExistence type="predicted"/>
<dbReference type="Proteomes" id="UP001165962">
    <property type="component" value="Unassembled WGS sequence"/>
</dbReference>
<dbReference type="Pfam" id="PF10752">
    <property type="entry name" value="DUF2533"/>
    <property type="match status" value="1"/>
</dbReference>
<gene>
    <name evidence="1" type="ORF">G9U52_12030</name>
</gene>
<reference evidence="1" key="1">
    <citation type="submission" date="2020-03" db="EMBL/GenBank/DDBJ databases">
        <title>Draft sequencing of Paenibacilllus sp. S3N08.</title>
        <authorList>
            <person name="Kim D.-U."/>
        </authorList>
    </citation>
    <scope>NUCLEOTIDE SEQUENCE</scope>
    <source>
        <strain evidence="1">S3N08</strain>
    </source>
</reference>
<dbReference type="InterPro" id="IPR019688">
    <property type="entry name" value="DUF2533"/>
</dbReference>
<evidence type="ECO:0000313" key="1">
    <source>
        <dbReference type="EMBL" id="NHN30560.1"/>
    </source>
</evidence>
<organism evidence="1 2">
    <name type="scientific">Paenibacillus agricola</name>
    <dbReference type="NCBI Taxonomy" id="2716264"/>
    <lineage>
        <taxon>Bacteria</taxon>
        <taxon>Bacillati</taxon>
        <taxon>Bacillota</taxon>
        <taxon>Bacilli</taxon>
        <taxon>Bacillales</taxon>
        <taxon>Paenibacillaceae</taxon>
        <taxon>Paenibacillus</taxon>
    </lineage>
</organism>
<sequence>MSVHQAITSHTLKMHAHLDAFLLLDQQRELAIDQAIALCAAGEPFSLEGVNVITARINEHAKQGISPTRPHVTKEMVTEYVQRKAAK</sequence>
<evidence type="ECO:0000313" key="2">
    <source>
        <dbReference type="Proteomes" id="UP001165962"/>
    </source>
</evidence>
<keyword evidence="2" id="KW-1185">Reference proteome</keyword>
<protein>
    <submittedName>
        <fullName evidence="1">YpbS family protein</fullName>
    </submittedName>
</protein>
<name>A0ABX0J2L2_9BACL</name>
<dbReference type="RefSeq" id="WP_166149774.1">
    <property type="nucleotide sequence ID" value="NZ_JAAOIW010000004.1"/>
</dbReference>
<dbReference type="EMBL" id="JAAOIW010000004">
    <property type="protein sequence ID" value="NHN30560.1"/>
    <property type="molecule type" value="Genomic_DNA"/>
</dbReference>